<dbReference type="InterPro" id="IPR027267">
    <property type="entry name" value="AH/BAR_dom_sf"/>
</dbReference>
<protein>
    <submittedName>
        <fullName evidence="2">Uncharacterized protein</fullName>
    </submittedName>
</protein>
<dbReference type="AlphaFoldDB" id="A0A951QMS9"/>
<keyword evidence="1" id="KW-0812">Transmembrane</keyword>
<accession>A0A951QMS9</accession>
<evidence type="ECO:0000313" key="3">
    <source>
        <dbReference type="Proteomes" id="UP000729701"/>
    </source>
</evidence>
<evidence type="ECO:0000313" key="2">
    <source>
        <dbReference type="EMBL" id="MBW4668356.1"/>
    </source>
</evidence>
<sequence>MTNKIHDPNVHLFAFDLHDSSIITINSGKTNSGRPNIYISWLWKICDNIISSALQKNSFHLINYLDLAKKPTSFRVALRDADKIKIFSRHKKTTDFYISEAVPIAEQVPIDSQQTIAVKGFVYPVRIYNSFGLWLNLGFSKQEAESVLDEVDIQSLRHLNPNNLFLAPNNRGVFGQTIIITARLTANDLRKSNKELTEIADECLKAFFPENYNKPPLNRTGDLFGSPIFQYGTERDLPSSGSIFVSLFRGRTTYNKFYESRYKLFDLFFHRSQIITAFQKTTQVSKSLKSVYKQIVSDVNNLRRLGNNKVLTEDDLNKFQNKLKKLPALAKKYEEVLARMSNYKHKIDNNIKKYNNLMEEICVPFQNEDVCFLKAFSDENCPFYQEEIEAYIRYFQDGSSLIDKALASIRGQLAIEQAEQETRRQKKQEESDRNLQVTILAVSSIFGAGGIVSQIIGNKISSFSTDKYVQMIEGILISLSVGIIIGLFFTIIIYGNSWIRQAVTENWILKYFFPKQRLWILKRFLLKQKRWMLKLFFSKQRQSKKLE</sequence>
<feature type="transmembrane region" description="Helical" evidence="1">
    <location>
        <begin position="434"/>
        <end position="456"/>
    </location>
</feature>
<feature type="transmembrane region" description="Helical" evidence="1">
    <location>
        <begin position="468"/>
        <end position="494"/>
    </location>
</feature>
<dbReference type="SUPFAM" id="SSF103657">
    <property type="entry name" value="BAR/IMD domain-like"/>
    <property type="match status" value="1"/>
</dbReference>
<organism evidence="2 3">
    <name type="scientific">Cyanomargarita calcarea GSE-NOS-MK-12-04C</name>
    <dbReference type="NCBI Taxonomy" id="2839659"/>
    <lineage>
        <taxon>Bacteria</taxon>
        <taxon>Bacillati</taxon>
        <taxon>Cyanobacteriota</taxon>
        <taxon>Cyanophyceae</taxon>
        <taxon>Nostocales</taxon>
        <taxon>Cyanomargaritaceae</taxon>
        <taxon>Cyanomargarita</taxon>
    </lineage>
</organism>
<evidence type="ECO:0000256" key="1">
    <source>
        <dbReference type="SAM" id="Phobius"/>
    </source>
</evidence>
<keyword evidence="1" id="KW-0472">Membrane</keyword>
<reference evidence="2" key="2">
    <citation type="journal article" date="2022" name="Microbiol. Resour. Announc.">
        <title>Metagenome Sequencing to Explore Phylogenomics of Terrestrial Cyanobacteria.</title>
        <authorList>
            <person name="Ward R.D."/>
            <person name="Stajich J.E."/>
            <person name="Johansen J.R."/>
            <person name="Huntemann M."/>
            <person name="Clum A."/>
            <person name="Foster B."/>
            <person name="Foster B."/>
            <person name="Roux S."/>
            <person name="Palaniappan K."/>
            <person name="Varghese N."/>
            <person name="Mukherjee S."/>
            <person name="Reddy T.B.K."/>
            <person name="Daum C."/>
            <person name="Copeland A."/>
            <person name="Chen I.A."/>
            <person name="Ivanova N.N."/>
            <person name="Kyrpides N.C."/>
            <person name="Shapiro N."/>
            <person name="Eloe-Fadrosh E.A."/>
            <person name="Pietrasiak N."/>
        </authorList>
    </citation>
    <scope>NUCLEOTIDE SEQUENCE</scope>
    <source>
        <strain evidence="2">GSE-NOS-MK-12-04C</strain>
    </source>
</reference>
<name>A0A951QMS9_9CYAN</name>
<comment type="caution">
    <text evidence="2">The sequence shown here is derived from an EMBL/GenBank/DDBJ whole genome shotgun (WGS) entry which is preliminary data.</text>
</comment>
<proteinExistence type="predicted"/>
<keyword evidence="1" id="KW-1133">Transmembrane helix</keyword>
<reference evidence="2" key="1">
    <citation type="submission" date="2021-05" db="EMBL/GenBank/DDBJ databases">
        <authorList>
            <person name="Pietrasiak N."/>
            <person name="Ward R."/>
            <person name="Stajich J.E."/>
            <person name="Kurbessoian T."/>
        </authorList>
    </citation>
    <scope>NUCLEOTIDE SEQUENCE</scope>
    <source>
        <strain evidence="2">GSE-NOS-MK-12-04C</strain>
    </source>
</reference>
<gene>
    <name evidence="2" type="ORF">KME60_13245</name>
</gene>
<dbReference type="Proteomes" id="UP000729701">
    <property type="component" value="Unassembled WGS sequence"/>
</dbReference>
<dbReference type="EMBL" id="JAHHGZ010000012">
    <property type="protein sequence ID" value="MBW4668356.1"/>
    <property type="molecule type" value="Genomic_DNA"/>
</dbReference>